<feature type="domain" description="PKD/Chitinase" evidence="1">
    <location>
        <begin position="331"/>
        <end position="410"/>
    </location>
</feature>
<feature type="domain" description="PKD/Chitinase" evidence="1">
    <location>
        <begin position="172"/>
        <end position="251"/>
    </location>
</feature>
<protein>
    <recommendedName>
        <fullName evidence="5">Ig-like domain-containing protein</fullName>
    </recommendedName>
</protein>
<evidence type="ECO:0000259" key="1">
    <source>
        <dbReference type="SMART" id="SM00089"/>
    </source>
</evidence>
<dbReference type="Proteomes" id="UP000837932">
    <property type="component" value="Unassembled WGS sequence"/>
</dbReference>
<dbReference type="Gene3D" id="2.60.120.260">
    <property type="entry name" value="Galactose-binding domain-like"/>
    <property type="match status" value="1"/>
</dbReference>
<dbReference type="EMBL" id="CAKLPY010000012">
    <property type="protein sequence ID" value="CAH0998060.1"/>
    <property type="molecule type" value="Genomic_DNA"/>
</dbReference>
<organism evidence="3 4">
    <name type="scientific">Emticicia aquatica</name>
    <dbReference type="NCBI Taxonomy" id="1681835"/>
    <lineage>
        <taxon>Bacteria</taxon>
        <taxon>Pseudomonadati</taxon>
        <taxon>Bacteroidota</taxon>
        <taxon>Cytophagia</taxon>
        <taxon>Cytophagales</taxon>
        <taxon>Leadbetterellaceae</taxon>
        <taxon>Emticicia</taxon>
    </lineage>
</organism>
<comment type="caution">
    <text evidence="3">The sequence shown here is derived from an EMBL/GenBank/DDBJ whole genome shotgun (WGS) entry which is preliminary data.</text>
</comment>
<dbReference type="Gene3D" id="2.60.40.10">
    <property type="entry name" value="Immunoglobulins"/>
    <property type="match status" value="5"/>
</dbReference>
<gene>
    <name evidence="3" type="ORF">EMA8858_04195</name>
</gene>
<dbReference type="InterPro" id="IPR013783">
    <property type="entry name" value="Ig-like_fold"/>
</dbReference>
<feature type="domain" description="PKD/Chitinase" evidence="1">
    <location>
        <begin position="868"/>
        <end position="951"/>
    </location>
</feature>
<dbReference type="SMART" id="SM00409">
    <property type="entry name" value="IG"/>
    <property type="match status" value="5"/>
</dbReference>
<feature type="domain" description="Immunoglobulin" evidence="2">
    <location>
        <begin position="880"/>
        <end position="949"/>
    </location>
</feature>
<feature type="domain" description="Immunoglobulin" evidence="2">
    <location>
        <begin position="414"/>
        <end position="567"/>
    </location>
</feature>
<feature type="domain" description="PKD/Chitinase" evidence="1">
    <location>
        <begin position="494"/>
        <end position="569"/>
    </location>
</feature>
<dbReference type="InterPro" id="IPR044023">
    <property type="entry name" value="Ig_7"/>
</dbReference>
<proteinExistence type="predicted"/>
<evidence type="ECO:0008006" key="5">
    <source>
        <dbReference type="Google" id="ProtNLM"/>
    </source>
</evidence>
<evidence type="ECO:0000313" key="3">
    <source>
        <dbReference type="EMBL" id="CAH0998060.1"/>
    </source>
</evidence>
<reference evidence="3" key="1">
    <citation type="submission" date="2021-12" db="EMBL/GenBank/DDBJ databases">
        <authorList>
            <person name="Rodrigo-Torres L."/>
            <person name="Arahal R. D."/>
            <person name="Lucena T."/>
        </authorList>
    </citation>
    <scope>NUCLEOTIDE SEQUENCE</scope>
    <source>
        <strain evidence="3">CECT 8858</strain>
    </source>
</reference>
<feature type="domain" description="PKD/Chitinase" evidence="1">
    <location>
        <begin position="13"/>
        <end position="92"/>
    </location>
</feature>
<accession>A0ABN8F3V2</accession>
<dbReference type="InterPro" id="IPR003599">
    <property type="entry name" value="Ig_sub"/>
</dbReference>
<feature type="domain" description="Immunoglobulin" evidence="2">
    <location>
        <begin position="20"/>
        <end position="90"/>
    </location>
</feature>
<keyword evidence="4" id="KW-1185">Reference proteome</keyword>
<evidence type="ECO:0000259" key="2">
    <source>
        <dbReference type="SMART" id="SM00409"/>
    </source>
</evidence>
<feature type="domain" description="Immunoglobulin" evidence="2">
    <location>
        <begin position="179"/>
        <end position="249"/>
    </location>
</feature>
<feature type="domain" description="Immunoglobulin" evidence="2">
    <location>
        <begin position="338"/>
        <end position="408"/>
    </location>
</feature>
<name>A0ABN8F3V2_9BACT</name>
<evidence type="ECO:0000313" key="4">
    <source>
        <dbReference type="Proteomes" id="UP000837932"/>
    </source>
</evidence>
<sequence length="1460" mass="146739">MSSPRNSSVATINAIPTASATGTTICVGNTISLTSSGGSTYSWVGPNSFVSTLQNPTISNGQTVNGGVYTVTVTSSAGCTATATASVVVNVIPSSPTSAGGSRCGAGTVSLSASGCAGGTISWYAGLTGGTSLATGASYTTPSISTTTTYYVECSLNGCVSSPRNSSVATINAIPTASATGTTICVGNTISLTSSGGGTYSWVGPNSFVSTLQNPTISNGQTVNGGVYTVTVTSSAGCTATATASVVVNVIPSSPTSAGGSRCGTGTVSLSASGCAGGTISWYAGLTGGTSLATGASYTTPSISTTTTYYVECSLNGCVSSPRNSSVATINTIPTASATGTTICVGNTISLTSSGGSTYSWVGPNSFVSTLQNPTISNGQTVNGGVYTVTVTSSAGCTATATASVVVNVIPSSPTSAGGSRCGAGTVSLSASGCAGGTISWYAGLTGGTSLATGASYTTPSISTTTTYYVECSLNGCVSSPRNSSVATINAIPNVVINGSAACVGNTISLTSSGGGTYSWVGPNSFVSTLQNPTISNGQTVNGGVYTVTVTSSAGCTASATINITVSVLPTASISGTTTICSGESTTLSATGGNYYLWSNGSSSAAITVSPTSNTSYTATVYQNSVTSTNLITNVANFNSSNFSYINSTNSFAGAAALFDNIDNTNVDTFHASRVTAGTDWGIGYNLGGSYLITNLSIDKRNDCCSSRAEGGVMQVWRNGAMVYQSNVLTGTGDILNASPTPNVIGEEVRYVFLSGANTSSGESVLNFAEWIIGGTKLCSTTAQTTVTVNPIPSSPTSAGGSRCGTGTVSLSASGCAGGTISWYTGLTGGTSLATGASYTTPSISTTTTYYVECSLNGCVSSPRNSSVATINTIPTATASSNTPILIGGTLNLFSTGGDTYSWSGPNAFTSTLNNVSTLPMTTSMAGTYTVTVNVNGCTATATTEVVVTTDDPGDIDCSVIPTLSFSSPTLISGTAGQVNAQYRFTNVTGGTDAIVTILSKSHADITIVDLDVPAATYGGYDAAMQPIIDYNWINGGGSFDAAGEKSVTFKIDFVDTGTTNAKVIPNLVASGLDLDGSGTEVREFIESSGYQSHQVQNPTSLTLSGALKAKGALTTYAGINELALDAVMSYGYVNKSSITITYGADWNGSTSDFADNANPTLSDERRLNSLYFKCYNLNNTFCDVTLAAPTGIPASRCGTGTVTLSASGCSGVYKWYTASTGGTALSQTVSYTTPSITTTTTYYVECNAVGCTSTRTAVIATINTIPSAPTVTSNSICGTGSVTLSASNCTGGTVTWFASQTGTTSLGTGSSFTATSLTASAVYFASCTSSNTCVSTTRNYGVATINPIPEANLAAINSLCIGFQPSNNGKLLLTKFKSSDLFSYNVGSTYNSGTASTFAAIPTNGEVLTSIADPTVNTTYTVRIKNTQNCTIDRSVTFSNQCSSCPSGYCEPASIVKMK</sequence>
<dbReference type="SMART" id="SM00089">
    <property type="entry name" value="PKD"/>
    <property type="match status" value="5"/>
</dbReference>
<dbReference type="InterPro" id="IPR022409">
    <property type="entry name" value="PKD/Chitinase_dom"/>
</dbReference>
<dbReference type="Pfam" id="PF19081">
    <property type="entry name" value="Ig_7"/>
    <property type="match status" value="6"/>
</dbReference>